<feature type="compositionally biased region" description="Low complexity" evidence="1">
    <location>
        <begin position="107"/>
        <end position="117"/>
    </location>
</feature>
<dbReference type="AlphaFoldDB" id="A0AAP0G496"/>
<keyword evidence="2" id="KW-0812">Transmembrane</keyword>
<organism evidence="3 4">
    <name type="scientific">Platanthera zijinensis</name>
    <dbReference type="NCBI Taxonomy" id="2320716"/>
    <lineage>
        <taxon>Eukaryota</taxon>
        <taxon>Viridiplantae</taxon>
        <taxon>Streptophyta</taxon>
        <taxon>Embryophyta</taxon>
        <taxon>Tracheophyta</taxon>
        <taxon>Spermatophyta</taxon>
        <taxon>Magnoliopsida</taxon>
        <taxon>Liliopsida</taxon>
        <taxon>Asparagales</taxon>
        <taxon>Orchidaceae</taxon>
        <taxon>Orchidoideae</taxon>
        <taxon>Orchideae</taxon>
        <taxon>Orchidinae</taxon>
        <taxon>Platanthera</taxon>
    </lineage>
</organism>
<dbReference type="Proteomes" id="UP001418222">
    <property type="component" value="Unassembled WGS sequence"/>
</dbReference>
<keyword evidence="4" id="KW-1185">Reference proteome</keyword>
<dbReference type="PANTHER" id="PTHR38937">
    <property type="entry name" value="MEMBRANE PROTEIN OF ER BODY-LIKE PROTEIN"/>
    <property type="match status" value="1"/>
</dbReference>
<feature type="region of interest" description="Disordered" evidence="1">
    <location>
        <begin position="329"/>
        <end position="354"/>
    </location>
</feature>
<sequence>MATVEDNIPETAVETVEENIPETVMAKVKNNIPETAAMEEWMDEENDEVSGELEDGPGLETKRRRQIKVNEDIPEVVVEDAAGEDKSDGDGNRSYLDDYEGSKDLSTDSSSSTSTESEFFVAEKELRSGNSALKDIMDVLQIVPGAGVRQDLNHIKMGNGLNSSIASVDNVEDEIVAAKPVTQSHVHIGNATEVKLDVSDLDLERVLEEQETHDLFCPNCYSCITRRVILRKRKRRVHDFEHEERPGKFHVTPNIIATSVESVDTSYDNEPDVFRCLSCFSYFSRTENGFNIFRIFQRRGDSVNVQVPNVQSSGQTSARGGSWLSSIFKPESSKKKENEAVPIPGTAPPEQSHMTSDIRYPEQNNQTSTVLVASETASFTENAYSTNAGAAVRFPPQLEVSFGGDHKLEEHQSVAALPIPVSFGIEENFASNGKTNSATQFPVNIKVSSGGHHILNENKSASAPPTSEAASSGGTYATNLTIITGDVEIKPVIVTMPALSGRTEQNNHDAVEIITPATILSPQENDEIKPIVTVEPSSHGTSQTDLSITISAPPPTVFVPLGDVHINVGDPILEATRGEKKLEVLKSIVYGGLIESITSLGVLSSAAGAETSTLKIVAIGSANLIGGFFVILHSLAELKSTAATNQKDEQDGRYWKLLGRKSNFRMHATVAIISYILFGLLPAIIYGFSFRKSDEKEYKLMVVAASSFVCIALLAIGKAHVSEPRSYSKTFFYYLGLGCTASGLSYVAGVLIGRFLEQLGLFENNPPLPSPPSVNLFGAGSGWSSWAAE</sequence>
<proteinExistence type="predicted"/>
<feature type="transmembrane region" description="Helical" evidence="2">
    <location>
        <begin position="616"/>
        <end position="636"/>
    </location>
</feature>
<keyword evidence="2" id="KW-0472">Membrane</keyword>
<feature type="transmembrane region" description="Helical" evidence="2">
    <location>
        <begin position="664"/>
        <end position="688"/>
    </location>
</feature>
<feature type="region of interest" description="Disordered" evidence="1">
    <location>
        <begin position="42"/>
        <end position="117"/>
    </location>
</feature>
<evidence type="ECO:0000256" key="1">
    <source>
        <dbReference type="SAM" id="MobiDB-lite"/>
    </source>
</evidence>
<protein>
    <recommendedName>
        <fullName evidence="5">Membrane protein of ER body-like protein</fullName>
    </recommendedName>
</protein>
<name>A0AAP0G496_9ASPA</name>
<dbReference type="EMBL" id="JBBWWQ010000011">
    <property type="protein sequence ID" value="KAK8936332.1"/>
    <property type="molecule type" value="Genomic_DNA"/>
</dbReference>
<feature type="transmembrane region" description="Helical" evidence="2">
    <location>
        <begin position="731"/>
        <end position="752"/>
    </location>
</feature>
<dbReference type="InterPro" id="IPR052843">
    <property type="entry name" value="ER_body_metal_sequester"/>
</dbReference>
<reference evidence="3 4" key="1">
    <citation type="journal article" date="2022" name="Nat. Plants">
        <title>Genomes of leafy and leafless Platanthera orchids illuminate the evolution of mycoheterotrophy.</title>
        <authorList>
            <person name="Li M.H."/>
            <person name="Liu K.W."/>
            <person name="Li Z."/>
            <person name="Lu H.C."/>
            <person name="Ye Q.L."/>
            <person name="Zhang D."/>
            <person name="Wang J.Y."/>
            <person name="Li Y.F."/>
            <person name="Zhong Z.M."/>
            <person name="Liu X."/>
            <person name="Yu X."/>
            <person name="Liu D.K."/>
            <person name="Tu X.D."/>
            <person name="Liu B."/>
            <person name="Hao Y."/>
            <person name="Liao X.Y."/>
            <person name="Jiang Y.T."/>
            <person name="Sun W.H."/>
            <person name="Chen J."/>
            <person name="Chen Y.Q."/>
            <person name="Ai Y."/>
            <person name="Zhai J.W."/>
            <person name="Wu S.S."/>
            <person name="Zhou Z."/>
            <person name="Hsiao Y.Y."/>
            <person name="Wu W.L."/>
            <person name="Chen Y.Y."/>
            <person name="Lin Y.F."/>
            <person name="Hsu J.L."/>
            <person name="Li C.Y."/>
            <person name="Wang Z.W."/>
            <person name="Zhao X."/>
            <person name="Zhong W.Y."/>
            <person name="Ma X.K."/>
            <person name="Ma L."/>
            <person name="Huang J."/>
            <person name="Chen G.Z."/>
            <person name="Huang M.Z."/>
            <person name="Huang L."/>
            <person name="Peng D.H."/>
            <person name="Luo Y.B."/>
            <person name="Zou S.Q."/>
            <person name="Chen S.P."/>
            <person name="Lan S."/>
            <person name="Tsai W.C."/>
            <person name="Van de Peer Y."/>
            <person name="Liu Z.J."/>
        </authorList>
    </citation>
    <scope>NUCLEOTIDE SEQUENCE [LARGE SCALE GENOMIC DNA]</scope>
    <source>
        <strain evidence="3">Lor287</strain>
    </source>
</reference>
<accession>A0AAP0G496</accession>
<evidence type="ECO:0000313" key="4">
    <source>
        <dbReference type="Proteomes" id="UP001418222"/>
    </source>
</evidence>
<comment type="caution">
    <text evidence="3">The sequence shown here is derived from an EMBL/GenBank/DDBJ whole genome shotgun (WGS) entry which is preliminary data.</text>
</comment>
<dbReference type="CDD" id="cd01059">
    <property type="entry name" value="CCC1_like"/>
    <property type="match status" value="1"/>
</dbReference>
<feature type="compositionally biased region" description="Acidic residues" evidence="1">
    <location>
        <begin position="42"/>
        <end position="57"/>
    </location>
</feature>
<dbReference type="PANTHER" id="PTHR38937:SF2">
    <property type="entry name" value="MEMBRANE PROTEIN OF ER BODY-LIKE PROTEIN ISOFORM X1"/>
    <property type="match status" value="1"/>
</dbReference>
<gene>
    <name evidence="3" type="ORF">KSP39_PZI013301</name>
</gene>
<evidence type="ECO:0008006" key="5">
    <source>
        <dbReference type="Google" id="ProtNLM"/>
    </source>
</evidence>
<feature type="transmembrane region" description="Helical" evidence="2">
    <location>
        <begin position="700"/>
        <end position="719"/>
    </location>
</feature>
<evidence type="ECO:0000256" key="2">
    <source>
        <dbReference type="SAM" id="Phobius"/>
    </source>
</evidence>
<keyword evidence="2" id="KW-1133">Transmembrane helix</keyword>
<feature type="compositionally biased region" description="Acidic residues" evidence="1">
    <location>
        <begin position="72"/>
        <end position="82"/>
    </location>
</feature>
<evidence type="ECO:0000313" key="3">
    <source>
        <dbReference type="EMBL" id="KAK8936332.1"/>
    </source>
</evidence>